<evidence type="ECO:0000256" key="1">
    <source>
        <dbReference type="SAM" id="MobiDB-lite"/>
    </source>
</evidence>
<dbReference type="Proteomes" id="UP001190700">
    <property type="component" value="Unassembled WGS sequence"/>
</dbReference>
<sequence length="398" mass="44567">MRALESPLHDKLQGCALEGNASLHDKPRMRALEELRASLVELAGDNGIETMDFTASDYSCEEMQKQLQKNLELDPVKTPKSQPSSPEPGAKGFFKTQDEGGDDEDLEQQSEERERRYQEEEEKERRFTERLMQGRYPYMAAPKPQRLEPPSPGRRRAVSMARARMKTLSPIRSKSQEPELNFLQSNRMRSYDFRKCKGGPVACPTSRPIKPPSFCRRTLPKMQKRDSPHAAFPSSHSPDAAPPTATAVSSVHSYTSRKARQYEVSPQFQMDVPDIAMASSPSPSPTMASGLLTQQKFTPSAILGSPSSHVTPCRSQSGRHLFGPLGQDPVTEYVELDVIGTTPNMNSFDMMLTRPTYRSGSGRHGHRSFSASPSLQNYRKPRSHSSYEGVYQINSLLE</sequence>
<proteinExistence type="predicted"/>
<feature type="region of interest" description="Disordered" evidence="1">
    <location>
        <begin position="64"/>
        <end position="161"/>
    </location>
</feature>
<name>A0AAE0EVZ3_9CHLO</name>
<keyword evidence="3" id="KW-1185">Reference proteome</keyword>
<organism evidence="2 3">
    <name type="scientific">Cymbomonas tetramitiformis</name>
    <dbReference type="NCBI Taxonomy" id="36881"/>
    <lineage>
        <taxon>Eukaryota</taxon>
        <taxon>Viridiplantae</taxon>
        <taxon>Chlorophyta</taxon>
        <taxon>Pyramimonadophyceae</taxon>
        <taxon>Pyramimonadales</taxon>
        <taxon>Pyramimonadaceae</taxon>
        <taxon>Cymbomonas</taxon>
    </lineage>
</organism>
<feature type="compositionally biased region" description="Basic and acidic residues" evidence="1">
    <location>
        <begin position="110"/>
        <end position="129"/>
    </location>
</feature>
<reference evidence="2 3" key="1">
    <citation type="journal article" date="2015" name="Genome Biol. Evol.">
        <title>Comparative Genomics of a Bacterivorous Green Alga Reveals Evolutionary Causalities and Consequences of Phago-Mixotrophic Mode of Nutrition.</title>
        <authorList>
            <person name="Burns J.A."/>
            <person name="Paasch A."/>
            <person name="Narechania A."/>
            <person name="Kim E."/>
        </authorList>
    </citation>
    <scope>NUCLEOTIDE SEQUENCE [LARGE SCALE GENOMIC DNA]</scope>
    <source>
        <strain evidence="2 3">PLY_AMNH</strain>
    </source>
</reference>
<dbReference type="EMBL" id="LGRX02033215">
    <property type="protein sequence ID" value="KAK3242199.1"/>
    <property type="molecule type" value="Genomic_DNA"/>
</dbReference>
<feature type="compositionally biased region" description="Acidic residues" evidence="1">
    <location>
        <begin position="99"/>
        <end position="109"/>
    </location>
</feature>
<feature type="region of interest" description="Disordered" evidence="1">
    <location>
        <begin position="357"/>
        <end position="386"/>
    </location>
</feature>
<dbReference type="AlphaFoldDB" id="A0AAE0EVZ3"/>
<gene>
    <name evidence="2" type="ORF">CYMTET_48094</name>
</gene>
<accession>A0AAE0EVZ3</accession>
<feature type="region of interest" description="Disordered" evidence="1">
    <location>
        <begin position="221"/>
        <end position="252"/>
    </location>
</feature>
<comment type="caution">
    <text evidence="2">The sequence shown here is derived from an EMBL/GenBank/DDBJ whole genome shotgun (WGS) entry which is preliminary data.</text>
</comment>
<protein>
    <submittedName>
        <fullName evidence="2">Uncharacterized protein</fullName>
    </submittedName>
</protein>
<evidence type="ECO:0000313" key="3">
    <source>
        <dbReference type="Proteomes" id="UP001190700"/>
    </source>
</evidence>
<evidence type="ECO:0000313" key="2">
    <source>
        <dbReference type="EMBL" id="KAK3242199.1"/>
    </source>
</evidence>
<feature type="compositionally biased region" description="Low complexity" evidence="1">
    <location>
        <begin position="229"/>
        <end position="251"/>
    </location>
</feature>